<dbReference type="AlphaFoldDB" id="A0A9D7SV12"/>
<reference evidence="1 2" key="1">
    <citation type="submission" date="2020-10" db="EMBL/GenBank/DDBJ databases">
        <title>Connecting structure to function with the recovery of over 1000 high-quality activated sludge metagenome-assembled genomes encoding full-length rRNA genes using long-read sequencing.</title>
        <authorList>
            <person name="Singleton C.M."/>
            <person name="Petriglieri F."/>
            <person name="Kristensen J.M."/>
            <person name="Kirkegaard R.H."/>
            <person name="Michaelsen T.Y."/>
            <person name="Andersen M.H."/>
            <person name="Karst S.M."/>
            <person name="Dueholm M.S."/>
            <person name="Nielsen P.H."/>
            <person name="Albertsen M."/>
        </authorList>
    </citation>
    <scope>NUCLEOTIDE SEQUENCE [LARGE SCALE GENOMIC DNA]</scope>
    <source>
        <strain evidence="1">Ribe_18-Q3-R11-54_MAXAC.273</strain>
    </source>
</reference>
<gene>
    <name evidence="1" type="ORF">IPP15_09700</name>
</gene>
<proteinExistence type="predicted"/>
<protein>
    <submittedName>
        <fullName evidence="1">Uncharacterized protein</fullName>
    </submittedName>
</protein>
<sequence length="536" mass="61914">MRNTFKSLSHNLKENANRFDPISLETKFKCLKDLSKMILPVNKELITYFETLLFIIAYPSDATQLFLAEKELLRITKILQANRKSQSKLFDNSGMPFTSTITRFSHDGVRWLLAHPHCNVTFNSFESPTLQLNEVLRMTLTSLEKSETTAGLSNQSLMDMLLVPEKQRLRFIINELARLDHLPFIKDHFFDRLELFVRVTPKDKLFSKAYNRLDFPSPYFNLELLKKFEVKEVIIKTLPACAEMLNEESEKVVYVIKNSMAVTGRETDPTTFMEDGSLRLYHLERGISVAIYSMIPSRQLPLESYVGFTAFKNGFPVAYGGAWVFGERANFGINIFESFRNGESAFILAQLLRVYKHVFKLCYFEVEPYQFGLDNPEGIASGAFWFYYRFGFRPLDLTLGQKANEEHEKIKTRKGYRTSHKTLIRFTESSIGLKLGKSVPPGVVDVTARVTRMIQRRYNGDRILAEADCRTKFLVKTKITATHDEYQNQVLTEVALWAEALTIKEAHRLDLLGQMITAKPRDVYAYQDLVINFFKD</sequence>
<organism evidence="1 2">
    <name type="scientific">Candidatus Opimibacter skivensis</name>
    <dbReference type="NCBI Taxonomy" id="2982028"/>
    <lineage>
        <taxon>Bacteria</taxon>
        <taxon>Pseudomonadati</taxon>
        <taxon>Bacteroidota</taxon>
        <taxon>Saprospiria</taxon>
        <taxon>Saprospirales</taxon>
        <taxon>Saprospiraceae</taxon>
        <taxon>Candidatus Opimibacter</taxon>
    </lineage>
</organism>
<dbReference type="EMBL" id="JADKGY010000006">
    <property type="protein sequence ID" value="MBK9982679.1"/>
    <property type="molecule type" value="Genomic_DNA"/>
</dbReference>
<comment type="caution">
    <text evidence="1">The sequence shown here is derived from an EMBL/GenBank/DDBJ whole genome shotgun (WGS) entry which is preliminary data.</text>
</comment>
<name>A0A9D7SV12_9BACT</name>
<evidence type="ECO:0000313" key="1">
    <source>
        <dbReference type="EMBL" id="MBK9982679.1"/>
    </source>
</evidence>
<dbReference type="Proteomes" id="UP000808337">
    <property type="component" value="Unassembled WGS sequence"/>
</dbReference>
<evidence type="ECO:0000313" key="2">
    <source>
        <dbReference type="Proteomes" id="UP000808337"/>
    </source>
</evidence>
<accession>A0A9D7SV12</accession>